<dbReference type="OrthoDB" id="40334at2759"/>
<comment type="caution">
    <text evidence="2">The sequence shown here is derived from an EMBL/GenBank/DDBJ whole genome shotgun (WGS) entry which is preliminary data.</text>
</comment>
<sequence length="309" mass="32644">MFASLTTKLAMKKLGIPNDPFNLSSPDTSSKKLTKKQPAAGSVPGLDEVDGAGGKAWPPAWMTVKNLPLTAQAWLTPPPPPIPVAECPRVGDLAPIDRDRKLAFGGGRKVLVVFLRCVGCALPNLLFSETNIHGGKKVAQKQFLALRTIANRHANELTCIAVSHSSEAATTKWLDLLGGAWNVQVVVDEDRAVYAAWGLGLGSVWYVLNPATQVQSWKEKGWLGASVATSIQKTAAREASLGLQPQQKPTPAAGEGDTVEGPGTVMGNKWQESGAWAVDGRGSIVWGNKAAKADDVMDLQAGVAALGIR</sequence>
<dbReference type="EMBL" id="SKBQ01000050">
    <property type="protein sequence ID" value="TPX11097.1"/>
    <property type="molecule type" value="Genomic_DNA"/>
</dbReference>
<organism evidence="2 3">
    <name type="scientific">Thyridium curvatum</name>
    <dbReference type="NCBI Taxonomy" id="1093900"/>
    <lineage>
        <taxon>Eukaryota</taxon>
        <taxon>Fungi</taxon>
        <taxon>Dikarya</taxon>
        <taxon>Ascomycota</taxon>
        <taxon>Pezizomycotina</taxon>
        <taxon>Sordariomycetes</taxon>
        <taxon>Sordariomycetidae</taxon>
        <taxon>Thyridiales</taxon>
        <taxon>Thyridiaceae</taxon>
        <taxon>Thyridium</taxon>
    </lineage>
</organism>
<dbReference type="GeneID" id="41975405"/>
<dbReference type="PANTHER" id="PTHR42336">
    <property type="entry name" value="THIOREDOXIN DOMAIN-CONTAINING PROTEIN-RELATED"/>
    <property type="match status" value="1"/>
</dbReference>
<dbReference type="InterPro" id="IPR032801">
    <property type="entry name" value="PXL2A/B/C"/>
</dbReference>
<dbReference type="AlphaFoldDB" id="A0A507AUC3"/>
<feature type="region of interest" description="Disordered" evidence="1">
    <location>
        <begin position="20"/>
        <end position="49"/>
    </location>
</feature>
<dbReference type="InParanoid" id="A0A507AUC3"/>
<keyword evidence="3" id="KW-1185">Reference proteome</keyword>
<reference evidence="2 3" key="1">
    <citation type="submission" date="2019-06" db="EMBL/GenBank/DDBJ databases">
        <title>Draft genome sequence of the filamentous fungus Phialemoniopsis curvata isolated from diesel fuel.</title>
        <authorList>
            <person name="Varaljay V.A."/>
            <person name="Lyon W.J."/>
            <person name="Crouch A.L."/>
            <person name="Drake C.E."/>
            <person name="Hollomon J.M."/>
            <person name="Nadeau L.J."/>
            <person name="Nunn H.S."/>
            <person name="Stevenson B.S."/>
            <person name="Bojanowski C.L."/>
            <person name="Crookes-Goodson W.J."/>
        </authorList>
    </citation>
    <scope>NUCLEOTIDE SEQUENCE [LARGE SCALE GENOMIC DNA]</scope>
    <source>
        <strain evidence="2 3">D216</strain>
    </source>
</reference>
<evidence type="ECO:0000313" key="3">
    <source>
        <dbReference type="Proteomes" id="UP000319257"/>
    </source>
</evidence>
<gene>
    <name evidence="2" type="ORF">E0L32_007958</name>
</gene>
<dbReference type="PANTHER" id="PTHR42336:SF1">
    <property type="entry name" value="ALKYL HYDROPEROXIDE REDUCTASE SUBUNIT C_ THIOL SPECIFIC ANTIOXIDANT DOMAIN-CONTAINING PROTEIN"/>
    <property type="match status" value="1"/>
</dbReference>
<protein>
    <submittedName>
        <fullName evidence="2">Uncharacterized protein</fullName>
    </submittedName>
</protein>
<evidence type="ECO:0000256" key="1">
    <source>
        <dbReference type="SAM" id="MobiDB-lite"/>
    </source>
</evidence>
<dbReference type="RefSeq" id="XP_030992808.1">
    <property type="nucleotide sequence ID" value="XM_031142759.1"/>
</dbReference>
<dbReference type="Proteomes" id="UP000319257">
    <property type="component" value="Unassembled WGS sequence"/>
</dbReference>
<accession>A0A507AUC3</accession>
<feature type="region of interest" description="Disordered" evidence="1">
    <location>
        <begin position="238"/>
        <end position="268"/>
    </location>
</feature>
<name>A0A507AUC3_9PEZI</name>
<dbReference type="Pfam" id="PF13911">
    <property type="entry name" value="AhpC-TSA_2"/>
    <property type="match status" value="1"/>
</dbReference>
<proteinExistence type="predicted"/>
<evidence type="ECO:0000313" key="2">
    <source>
        <dbReference type="EMBL" id="TPX11097.1"/>
    </source>
</evidence>